<protein>
    <submittedName>
        <fullName evidence="1">Uncharacterized protein</fullName>
    </submittedName>
</protein>
<reference evidence="1 2" key="1">
    <citation type="journal article" date="2019" name="Sci. Rep.">
        <title>Orb-weaving spider Araneus ventricosus genome elucidates the spidroin gene catalogue.</title>
        <authorList>
            <person name="Kono N."/>
            <person name="Nakamura H."/>
            <person name="Ohtoshi R."/>
            <person name="Moran D.A.P."/>
            <person name="Shinohara A."/>
            <person name="Yoshida Y."/>
            <person name="Fujiwara M."/>
            <person name="Mori M."/>
            <person name="Tomita M."/>
            <person name="Arakawa K."/>
        </authorList>
    </citation>
    <scope>NUCLEOTIDE SEQUENCE [LARGE SCALE GENOMIC DNA]</scope>
</reference>
<accession>A0A4Y2DH24</accession>
<organism evidence="1 2">
    <name type="scientific">Araneus ventricosus</name>
    <name type="common">Orbweaver spider</name>
    <name type="synonym">Epeira ventricosa</name>
    <dbReference type="NCBI Taxonomy" id="182803"/>
    <lineage>
        <taxon>Eukaryota</taxon>
        <taxon>Metazoa</taxon>
        <taxon>Ecdysozoa</taxon>
        <taxon>Arthropoda</taxon>
        <taxon>Chelicerata</taxon>
        <taxon>Arachnida</taxon>
        <taxon>Araneae</taxon>
        <taxon>Araneomorphae</taxon>
        <taxon>Entelegynae</taxon>
        <taxon>Araneoidea</taxon>
        <taxon>Araneidae</taxon>
        <taxon>Araneus</taxon>
    </lineage>
</organism>
<proteinExistence type="predicted"/>
<evidence type="ECO:0000313" key="2">
    <source>
        <dbReference type="Proteomes" id="UP000499080"/>
    </source>
</evidence>
<comment type="caution">
    <text evidence="1">The sequence shown here is derived from an EMBL/GenBank/DDBJ whole genome shotgun (WGS) entry which is preliminary data.</text>
</comment>
<gene>
    <name evidence="1" type="ORF">AVEN_108602_1</name>
</gene>
<dbReference type="EMBL" id="BGPR01000367">
    <property type="protein sequence ID" value="GBM16011.1"/>
    <property type="molecule type" value="Genomic_DNA"/>
</dbReference>
<dbReference type="AlphaFoldDB" id="A0A4Y2DH24"/>
<sequence length="128" mass="14188">MLTWQCLRRATVQTGIEGIKQNIEFQVSRLTLAVARGVDSVFKPSTDFDGNDECKSNCVGDLVKIESVTYDDVVLAIRELKYSLKTTSKRWSVSLPCEVFISGSSTVARKGGVKADSTTHLNEKKTRK</sequence>
<evidence type="ECO:0000313" key="1">
    <source>
        <dbReference type="EMBL" id="GBM16011.1"/>
    </source>
</evidence>
<dbReference type="Proteomes" id="UP000499080">
    <property type="component" value="Unassembled WGS sequence"/>
</dbReference>
<name>A0A4Y2DH24_ARAVE</name>
<dbReference type="OrthoDB" id="8063529at2759"/>
<keyword evidence="2" id="KW-1185">Reference proteome</keyword>